<dbReference type="SMART" id="SM00796">
    <property type="entry name" value="AHS1"/>
    <property type="match status" value="1"/>
</dbReference>
<dbReference type="EC" id="3.5.2.9" evidence="5"/>
<dbReference type="AlphaFoldDB" id="A0A942UR20"/>
<dbReference type="SUPFAM" id="SSF160467">
    <property type="entry name" value="PH0987 N-terminal domain-like"/>
    <property type="match status" value="1"/>
</dbReference>
<dbReference type="Pfam" id="PF02682">
    <property type="entry name" value="CT_C_D"/>
    <property type="match status" value="1"/>
</dbReference>
<reference evidence="5 6" key="1">
    <citation type="submission" date="2021-05" db="EMBL/GenBank/DDBJ databases">
        <title>Novel Bacillus species.</title>
        <authorList>
            <person name="Liu G."/>
        </authorList>
    </citation>
    <scope>NUCLEOTIDE SEQUENCE [LARGE SCALE GENOMIC DNA]</scope>
    <source>
        <strain evidence="5 6">FJAT-49682</strain>
    </source>
</reference>
<dbReference type="InterPro" id="IPR029000">
    <property type="entry name" value="Cyclophilin-like_dom_sf"/>
</dbReference>
<dbReference type="PANTHER" id="PTHR34698">
    <property type="entry name" value="5-OXOPROLINASE SUBUNIT B"/>
    <property type="match status" value="1"/>
</dbReference>
<dbReference type="Gene3D" id="2.40.100.10">
    <property type="entry name" value="Cyclophilin-like"/>
    <property type="match status" value="1"/>
</dbReference>
<keyword evidence="3" id="KW-0067">ATP-binding</keyword>
<feature type="domain" description="Carboxyltransferase" evidence="4">
    <location>
        <begin position="4"/>
        <end position="208"/>
    </location>
</feature>
<name>A0A942UR20_9BACI</name>
<dbReference type="Proteomes" id="UP000676456">
    <property type="component" value="Unassembled WGS sequence"/>
</dbReference>
<dbReference type="GO" id="GO:0017168">
    <property type="term" value="F:5-oxoprolinase (ATP-hydrolyzing) activity"/>
    <property type="evidence" value="ECO:0007669"/>
    <property type="project" value="UniProtKB-EC"/>
</dbReference>
<proteinExistence type="predicted"/>
<dbReference type="SUPFAM" id="SSF50891">
    <property type="entry name" value="Cyclophilin-like"/>
    <property type="match status" value="1"/>
</dbReference>
<dbReference type="NCBIfam" id="TIGR00370">
    <property type="entry name" value="5-oxoprolinase subunit PxpB"/>
    <property type="match status" value="1"/>
</dbReference>
<evidence type="ECO:0000313" key="5">
    <source>
        <dbReference type="EMBL" id="MBS4224027.1"/>
    </source>
</evidence>
<comment type="caution">
    <text evidence="5">The sequence shown here is derived from an EMBL/GenBank/DDBJ whole genome shotgun (WGS) entry which is preliminary data.</text>
</comment>
<keyword evidence="6" id="KW-1185">Reference proteome</keyword>
<organism evidence="5 6">
    <name type="scientific">Lederbergia citrea</name>
    <dbReference type="NCBI Taxonomy" id="2833581"/>
    <lineage>
        <taxon>Bacteria</taxon>
        <taxon>Bacillati</taxon>
        <taxon>Bacillota</taxon>
        <taxon>Bacilli</taxon>
        <taxon>Bacillales</taxon>
        <taxon>Bacillaceae</taxon>
        <taxon>Lederbergia</taxon>
    </lineage>
</organism>
<evidence type="ECO:0000256" key="1">
    <source>
        <dbReference type="ARBA" id="ARBA00022741"/>
    </source>
</evidence>
<dbReference type="RefSeq" id="WP_213099082.1">
    <property type="nucleotide sequence ID" value="NZ_JAGYPN010000003.1"/>
</dbReference>
<dbReference type="PANTHER" id="PTHR34698:SF2">
    <property type="entry name" value="5-OXOPROLINASE SUBUNIT B"/>
    <property type="match status" value="1"/>
</dbReference>
<dbReference type="GO" id="GO:0005524">
    <property type="term" value="F:ATP binding"/>
    <property type="evidence" value="ECO:0007669"/>
    <property type="project" value="UniProtKB-KW"/>
</dbReference>
<keyword evidence="2 5" id="KW-0378">Hydrolase</keyword>
<dbReference type="InterPro" id="IPR010016">
    <property type="entry name" value="PxpB"/>
</dbReference>
<dbReference type="Gene3D" id="3.30.1360.40">
    <property type="match status" value="1"/>
</dbReference>
<keyword evidence="1" id="KW-0547">Nucleotide-binding</keyword>
<evidence type="ECO:0000256" key="3">
    <source>
        <dbReference type="ARBA" id="ARBA00022840"/>
    </source>
</evidence>
<dbReference type="InterPro" id="IPR003833">
    <property type="entry name" value="CT_C_D"/>
</dbReference>
<protein>
    <submittedName>
        <fullName evidence="5">5-oxoprolinase subunit PxpB</fullName>
        <ecNumber evidence="5">3.5.2.9</ecNumber>
    </submittedName>
</protein>
<accession>A0A942UR20</accession>
<evidence type="ECO:0000256" key="2">
    <source>
        <dbReference type="ARBA" id="ARBA00022801"/>
    </source>
</evidence>
<sequence>MKNISFTPLGDGAIVIDFGEGIGLEKNELILEWQYAIEANPFPGFIEAVPAYTTLTIFYDPVSVGTDFPYETVKNALQNLPIKNQQTARKAKIVEIPVCYEEPFALDLAFVAEQNGLTKHEVIQLHSDNVYHVYFLGFAPGFPFLGGMNEKLSTPRRSSPRLKIPGGAVGIAGGQTGIYPLTSPGGWQIIGRTPLQLFDVNTNPPTLILPGDQIRFVPISKEDYAAWEEKS</sequence>
<evidence type="ECO:0000313" key="6">
    <source>
        <dbReference type="Proteomes" id="UP000676456"/>
    </source>
</evidence>
<evidence type="ECO:0000259" key="4">
    <source>
        <dbReference type="SMART" id="SM00796"/>
    </source>
</evidence>
<dbReference type="EMBL" id="JAGYPN010000003">
    <property type="protein sequence ID" value="MBS4224027.1"/>
    <property type="molecule type" value="Genomic_DNA"/>
</dbReference>
<gene>
    <name evidence="5" type="primary">pxpB</name>
    <name evidence="5" type="ORF">KHA91_14890</name>
</gene>